<reference evidence="1 2" key="1">
    <citation type="journal article" date="2011" name="PLoS Genet.">
        <title>Genome sequencing and comparative transcriptomics of the model entomopathogenic fungi Metarhizium anisopliae and M. acridum.</title>
        <authorList>
            <person name="Gao Q."/>
            <person name="Jin K."/>
            <person name="Ying S.H."/>
            <person name="Zhang Y."/>
            <person name="Xiao G."/>
            <person name="Shang Y."/>
            <person name="Duan Z."/>
            <person name="Hu X."/>
            <person name="Xie X.Q."/>
            <person name="Zhou G."/>
            <person name="Peng G."/>
            <person name="Luo Z."/>
            <person name="Huang W."/>
            <person name="Wang B."/>
            <person name="Fang W."/>
            <person name="Wang S."/>
            <person name="Zhong Y."/>
            <person name="Ma L.J."/>
            <person name="St Leger R.J."/>
            <person name="Zhao G.P."/>
            <person name="Pei Y."/>
            <person name="Feng M.G."/>
            <person name="Xia Y."/>
            <person name="Wang C."/>
        </authorList>
    </citation>
    <scope>NUCLEOTIDE SEQUENCE [LARGE SCALE GENOMIC DNA]</scope>
    <source>
        <strain evidence="1 2">CQMa 102</strain>
    </source>
</reference>
<sequence length="671" mass="73069">MAANAGVRDGEFVKFKDWDLPGEDQAYLPNLKGNVSELKRNTLEKQGNLFLAFNTNGWIKSWAVLDYSKFERSTGSDLYVRVEYPGWYFVQGKDSPYNDIEQIKDVSTATALRETVIEKFSGENKIAAFNTDGWIKSAVKYPLSSISGGHSLSGIYIRLKFLDFNFYMGKDSNGNDVQETASYKDDIPQLIKKTEALSNSGGFNTDGWHKNKLLPPPPPDAPQLFPDPWQGIYYRTCWPDFIHLPGLDSPGNDIRNVGDKQLYELLEEARKDSRAVAANTDGWLKNTLIKDDPRDFPGAEILKGIYIKYIDPGTWSGSNVVERSGTLSDDQESLLGTAFFALKGTVIIWARWLLKDAGTRQEYSKAVAAATDDILKRISTGSLTPAAGAAEAHAMRNNFLIGMRNKTSPIGLLIARSIKPAGGQYDYYLNKNSKVRYNKDFKDLTEVEARQVSVDTISSAGRANPNVTALMRKVSFVSKGVFVVAAAVSVYSVATAPQWETELGKQVVSWSGAIAAGELGVGVGTLVGGPIGAILGGIAGSILGGLGSSALANWFFGGSSGKEAEALLGSAFEQASKLAEGKMVKAECKYYTHILRAKHTAEFALGHDAAVQEMVDEIPETSNLTSAAQEGGDEVLATIVWIFVDGRALPSNARNPKDMVSLLEYVKRNLP</sequence>
<dbReference type="Proteomes" id="UP000002499">
    <property type="component" value="Unassembled WGS sequence"/>
</dbReference>
<name>E9EFM5_METAQ</name>
<dbReference type="PANTHER" id="PTHR21525:SF9">
    <property type="entry name" value="CHANNEL_COLICIN DOMAIN-CONTAINING PROTEIN"/>
    <property type="match status" value="1"/>
</dbReference>
<evidence type="ECO:0000313" key="2">
    <source>
        <dbReference type="Proteomes" id="UP000002499"/>
    </source>
</evidence>
<dbReference type="OMA" id="CKYYTHI"/>
<keyword evidence="2" id="KW-1185">Reference proteome</keyword>
<dbReference type="EMBL" id="GL698583">
    <property type="protein sequence ID" value="EFY85263.1"/>
    <property type="molecule type" value="Genomic_DNA"/>
</dbReference>
<evidence type="ECO:0000313" key="1">
    <source>
        <dbReference type="EMBL" id="EFY85263.1"/>
    </source>
</evidence>
<organism evidence="2">
    <name type="scientific">Metarhizium acridum (strain CQMa 102)</name>
    <dbReference type="NCBI Taxonomy" id="655827"/>
    <lineage>
        <taxon>Eukaryota</taxon>
        <taxon>Fungi</taxon>
        <taxon>Dikarya</taxon>
        <taxon>Ascomycota</taxon>
        <taxon>Pezizomycotina</taxon>
        <taxon>Sordariomycetes</taxon>
        <taxon>Hypocreomycetidae</taxon>
        <taxon>Hypocreales</taxon>
        <taxon>Clavicipitaceae</taxon>
        <taxon>Metarhizium</taxon>
    </lineage>
</organism>
<dbReference type="InParanoid" id="E9EFM5"/>
<dbReference type="PANTHER" id="PTHR21525">
    <property type="entry name" value="MOTILE SPERM PROTEIN"/>
    <property type="match status" value="1"/>
</dbReference>
<protein>
    <submittedName>
        <fullName evidence="1">Uncharacterized protein</fullName>
    </submittedName>
</protein>
<dbReference type="OrthoDB" id="4752102at2759"/>
<accession>E9EFM5</accession>
<dbReference type="AlphaFoldDB" id="E9EFM5"/>
<dbReference type="HOGENOM" id="CLU_409426_0_0_1"/>
<proteinExistence type="predicted"/>
<gene>
    <name evidence="1" type="ORF">MAC_08672</name>
</gene>